<protein>
    <submittedName>
        <fullName evidence="2">Uncharacterized protein</fullName>
    </submittedName>
</protein>
<reference evidence="2" key="1">
    <citation type="submission" date="2014-09" db="EMBL/GenBank/DDBJ databases">
        <title>Genome sequence of the luminous mushroom Mycena chlorophos for searching fungal bioluminescence genes.</title>
        <authorList>
            <person name="Tanaka Y."/>
            <person name="Kasuga D."/>
            <person name="Oba Y."/>
            <person name="Hase S."/>
            <person name="Sato K."/>
            <person name="Oba Y."/>
            <person name="Sakakibara Y."/>
        </authorList>
    </citation>
    <scope>NUCLEOTIDE SEQUENCE</scope>
</reference>
<dbReference type="Proteomes" id="UP000815677">
    <property type="component" value="Unassembled WGS sequence"/>
</dbReference>
<keyword evidence="3" id="KW-1185">Reference proteome</keyword>
<gene>
    <name evidence="2" type="ORF">MCHLO_08471</name>
</gene>
<evidence type="ECO:0000313" key="2">
    <source>
        <dbReference type="EMBL" id="GAT51319.1"/>
    </source>
</evidence>
<organism evidence="2 3">
    <name type="scientific">Mycena chlorophos</name>
    <name type="common">Agaric fungus</name>
    <name type="synonym">Agaricus chlorophos</name>
    <dbReference type="NCBI Taxonomy" id="658473"/>
    <lineage>
        <taxon>Eukaryota</taxon>
        <taxon>Fungi</taxon>
        <taxon>Dikarya</taxon>
        <taxon>Basidiomycota</taxon>
        <taxon>Agaricomycotina</taxon>
        <taxon>Agaricomycetes</taxon>
        <taxon>Agaricomycetidae</taxon>
        <taxon>Agaricales</taxon>
        <taxon>Marasmiineae</taxon>
        <taxon>Mycenaceae</taxon>
        <taxon>Mycena</taxon>
    </lineage>
</organism>
<feature type="region of interest" description="Disordered" evidence="1">
    <location>
        <begin position="76"/>
        <end position="107"/>
    </location>
</feature>
<proteinExistence type="predicted"/>
<accession>A0ABQ0LJK6</accession>
<sequence>MPRTAKASASTPIASGPTRQAARRLGLVTACEYHAGGCRHIYDYTGRDPFRDIPELVAAHQRECVGVGVGRKSGFGQHPHPHACQRHAAATQLLPRRSPGPHGRHRQ</sequence>
<evidence type="ECO:0000256" key="1">
    <source>
        <dbReference type="SAM" id="MobiDB-lite"/>
    </source>
</evidence>
<evidence type="ECO:0000313" key="3">
    <source>
        <dbReference type="Proteomes" id="UP000815677"/>
    </source>
</evidence>
<name>A0ABQ0LJK6_MYCCL</name>
<dbReference type="EMBL" id="DF847119">
    <property type="protein sequence ID" value="GAT51319.1"/>
    <property type="molecule type" value="Genomic_DNA"/>
</dbReference>